<sequence length="271" mass="29411">MTADDLIGVWQSDQRGGVIEFTADGDFYASDAGYMFVGFTDVLPAGFDVKHDKAPGSGQWSIGKLLGHSQGPSGLIDLHFDVLARRPTAGGNSVEAQRSDGAIVLVHYIGDPDVNNTVVYRKCQTGCHRIAPKRKGLGKRIDVTSDQLVGMWKDTKRGSTIVFDKNGGFRGEDFSYLFGGNRFALPADFDRVHDRASGVGTWKLERPQWDPAGPHSNVHLFFTNVAGQPTHTGSRPMQIFATGPSLALVNYSSDPSVNEQRTYTKCGACIS</sequence>
<gene>
    <name evidence="1" type="ORF">GA0070609_2817</name>
</gene>
<dbReference type="AlphaFoldDB" id="A0A1C5I584"/>
<dbReference type="Proteomes" id="UP000198217">
    <property type="component" value="Chromosome I"/>
</dbReference>
<protein>
    <submittedName>
        <fullName evidence="1">Uncharacterized protein</fullName>
    </submittedName>
</protein>
<dbReference type="EMBL" id="LT607750">
    <property type="protein sequence ID" value="SCG53424.1"/>
    <property type="molecule type" value="Genomic_DNA"/>
</dbReference>
<keyword evidence="2" id="KW-1185">Reference proteome</keyword>
<accession>A0A1C5I584</accession>
<name>A0A1C5I584_9ACTN</name>
<reference evidence="1 2" key="1">
    <citation type="submission" date="2016-06" db="EMBL/GenBank/DDBJ databases">
        <authorList>
            <person name="Kjaerup R.B."/>
            <person name="Dalgaard T.S."/>
            <person name="Juul-Madsen H.R."/>
        </authorList>
    </citation>
    <scope>NUCLEOTIDE SEQUENCE [LARGE SCALE GENOMIC DNA]</scope>
    <source>
        <strain evidence="1 2">DSM 43904</strain>
    </source>
</reference>
<evidence type="ECO:0000313" key="1">
    <source>
        <dbReference type="EMBL" id="SCG53424.1"/>
    </source>
</evidence>
<proteinExistence type="predicted"/>
<evidence type="ECO:0000313" key="2">
    <source>
        <dbReference type="Proteomes" id="UP000198217"/>
    </source>
</evidence>
<organism evidence="1 2">
    <name type="scientific">Micromonospora echinaurantiaca</name>
    <dbReference type="NCBI Taxonomy" id="47857"/>
    <lineage>
        <taxon>Bacteria</taxon>
        <taxon>Bacillati</taxon>
        <taxon>Actinomycetota</taxon>
        <taxon>Actinomycetes</taxon>
        <taxon>Micromonosporales</taxon>
        <taxon>Micromonosporaceae</taxon>
        <taxon>Micromonospora</taxon>
    </lineage>
</organism>